<proteinExistence type="inferred from homology"/>
<dbReference type="EMBL" id="BOOJ01000069">
    <property type="protein sequence ID" value="GIH96685.1"/>
    <property type="molecule type" value="Genomic_DNA"/>
</dbReference>
<evidence type="ECO:0000256" key="2">
    <source>
        <dbReference type="ARBA" id="ARBA00022801"/>
    </source>
</evidence>
<dbReference type="Gene3D" id="3.40.50.1820">
    <property type="entry name" value="alpha/beta hydrolase"/>
    <property type="match status" value="1"/>
</dbReference>
<name>A0A8J3SQ65_9ACTN</name>
<keyword evidence="3" id="KW-0732">Signal</keyword>
<gene>
    <name evidence="6" type="ORF">Psi01_73150</name>
</gene>
<protein>
    <recommendedName>
        <fullName evidence="8">TAP-like protein</fullName>
    </recommendedName>
</protein>
<dbReference type="PANTHER" id="PTHR43248:SF25">
    <property type="entry name" value="AB HYDROLASE-1 DOMAIN-CONTAINING PROTEIN-RELATED"/>
    <property type="match status" value="1"/>
</dbReference>
<evidence type="ECO:0008006" key="8">
    <source>
        <dbReference type="Google" id="ProtNLM"/>
    </source>
</evidence>
<dbReference type="InterPro" id="IPR029058">
    <property type="entry name" value="AB_hydrolase_fold"/>
</dbReference>
<dbReference type="Pfam" id="PF08386">
    <property type="entry name" value="Abhydrolase_4"/>
    <property type="match status" value="1"/>
</dbReference>
<feature type="chain" id="PRO_5039445406" description="TAP-like protein" evidence="3">
    <location>
        <begin position="25"/>
        <end position="585"/>
    </location>
</feature>
<keyword evidence="2" id="KW-0378">Hydrolase</keyword>
<feature type="signal peptide" evidence="3">
    <location>
        <begin position="1"/>
        <end position="24"/>
    </location>
</feature>
<accession>A0A8J3SQ65</accession>
<dbReference type="AlphaFoldDB" id="A0A8J3SQ65"/>
<evidence type="ECO:0000313" key="7">
    <source>
        <dbReference type="Proteomes" id="UP000619788"/>
    </source>
</evidence>
<feature type="domain" description="AB hydrolase-1" evidence="4">
    <location>
        <begin position="98"/>
        <end position="204"/>
    </location>
</feature>
<dbReference type="Proteomes" id="UP000619788">
    <property type="component" value="Unassembled WGS sequence"/>
</dbReference>
<evidence type="ECO:0000313" key="6">
    <source>
        <dbReference type="EMBL" id="GIH96685.1"/>
    </source>
</evidence>
<dbReference type="GO" id="GO:0016787">
    <property type="term" value="F:hydrolase activity"/>
    <property type="evidence" value="ECO:0007669"/>
    <property type="project" value="UniProtKB-KW"/>
</dbReference>
<comment type="similarity">
    <text evidence="1">Belongs to the peptidase S33 family.</text>
</comment>
<sequence>MLRTIATAAALSAGLLAISSSSSASSSAFSAPASSGIPPSTHACAAATQRCEGQISVPLDWNDPSSERITVAFAWVPRAGATSTVLANPGGPLPALPLLPVLEQTVDRQNLLVVEPRGLGKSSPLSCPDLDLNRPETIASCAEHVGARGRFFTADQAVADMDAVRRALGVSKVTFYGVSYGTLFAQAYAARYPDSTAGVFLDSLVPVGRDGYAVEPIRARTDLLELTCRSSRDCEKTWSALVRRLRAQPDPAIPMTTLLGLLPRLNEPVFGRELNAAASAYLRGDPLPLRRLAEAADAAPVPPLRGPDFAGLVAYKCGDARFPFDRDATAAERRRQLDRFYAEKRPLRPFTVAEVGGKTGWADWCVHWPTPRDNPPVPPRADRPAVPVAAVAGDYDTHSPAEVARYLPKASVLRVVGGGHGTTLSVPCSREALRSFLARPGELPRSCDVSSHRPIASFPLTVKDLPETGGVDPRLAAAFATAADAAVRRNPGSASYRALKEEPGLRGGKLVFDDKASTVRLEEVRFVRDLAVSGQVVLGPDGTATARLTAGGTEVTLSWPALRALDPVPVSGTFDGRPFSVEIPV</sequence>
<evidence type="ECO:0000259" key="5">
    <source>
        <dbReference type="Pfam" id="PF08386"/>
    </source>
</evidence>
<dbReference type="InterPro" id="IPR013595">
    <property type="entry name" value="Pept_S33_TAP-like_C"/>
</dbReference>
<dbReference type="PANTHER" id="PTHR43248">
    <property type="entry name" value="2-SUCCINYL-6-HYDROXY-2,4-CYCLOHEXADIENE-1-CARBOXYLATE SYNTHASE"/>
    <property type="match status" value="1"/>
</dbReference>
<organism evidence="6 7">
    <name type="scientific">Planobispora siamensis</name>
    <dbReference type="NCBI Taxonomy" id="936338"/>
    <lineage>
        <taxon>Bacteria</taxon>
        <taxon>Bacillati</taxon>
        <taxon>Actinomycetota</taxon>
        <taxon>Actinomycetes</taxon>
        <taxon>Streptosporangiales</taxon>
        <taxon>Streptosporangiaceae</taxon>
        <taxon>Planobispora</taxon>
    </lineage>
</organism>
<dbReference type="SUPFAM" id="SSF53474">
    <property type="entry name" value="alpha/beta-Hydrolases"/>
    <property type="match status" value="1"/>
</dbReference>
<feature type="domain" description="Peptidase S33 tripeptidyl aminopeptidase-like C-terminal" evidence="5">
    <location>
        <begin position="363"/>
        <end position="445"/>
    </location>
</feature>
<evidence type="ECO:0000256" key="1">
    <source>
        <dbReference type="ARBA" id="ARBA00010088"/>
    </source>
</evidence>
<reference evidence="6 7" key="1">
    <citation type="submission" date="2021-01" db="EMBL/GenBank/DDBJ databases">
        <title>Whole genome shotgun sequence of Planobispora siamensis NBRC 107568.</title>
        <authorList>
            <person name="Komaki H."/>
            <person name="Tamura T."/>
        </authorList>
    </citation>
    <scope>NUCLEOTIDE SEQUENCE [LARGE SCALE GENOMIC DNA]</scope>
    <source>
        <strain evidence="6 7">NBRC 107568</strain>
    </source>
</reference>
<dbReference type="RefSeq" id="WP_204068716.1">
    <property type="nucleotide sequence ID" value="NZ_BOOJ01000069.1"/>
</dbReference>
<keyword evidence="7" id="KW-1185">Reference proteome</keyword>
<evidence type="ECO:0000259" key="4">
    <source>
        <dbReference type="Pfam" id="PF00561"/>
    </source>
</evidence>
<dbReference type="InterPro" id="IPR051601">
    <property type="entry name" value="Serine_prot/Carboxylest_S33"/>
</dbReference>
<comment type="caution">
    <text evidence="6">The sequence shown here is derived from an EMBL/GenBank/DDBJ whole genome shotgun (WGS) entry which is preliminary data.</text>
</comment>
<dbReference type="Pfam" id="PF00561">
    <property type="entry name" value="Abhydrolase_1"/>
    <property type="match status" value="1"/>
</dbReference>
<dbReference type="InterPro" id="IPR000073">
    <property type="entry name" value="AB_hydrolase_1"/>
</dbReference>
<evidence type="ECO:0000256" key="3">
    <source>
        <dbReference type="SAM" id="SignalP"/>
    </source>
</evidence>